<sequence length="154" mass="17223">MHDDYIHCLREHVGQQPIILNFAGGILTNPQGEVLLQHRTDFDAWGLPGGALELGESQVEACQREFKEETGLDVQVTQLLGSLSKAMQRYPNGDAAQCIVTFFKVEEISGALQAGNAETSELAYFSLEELPEIFSPQHQAVLDYYRQGQFPFYD</sequence>
<dbReference type="AlphaFoldDB" id="A0A3P2RHK0"/>
<gene>
    <name evidence="5" type="ORF">D3P96_01720</name>
</gene>
<evidence type="ECO:0000256" key="3">
    <source>
        <dbReference type="RuleBase" id="RU003476"/>
    </source>
</evidence>
<evidence type="ECO:0000313" key="6">
    <source>
        <dbReference type="Proteomes" id="UP000275836"/>
    </source>
</evidence>
<comment type="cofactor">
    <cofactor evidence="1">
        <name>Mg(2+)</name>
        <dbReference type="ChEBI" id="CHEBI:18420"/>
    </cofactor>
</comment>
<protein>
    <submittedName>
        <fullName evidence="5">NUDIX domain-containing protein</fullName>
    </submittedName>
</protein>
<dbReference type="Gene3D" id="3.90.79.10">
    <property type="entry name" value="Nucleoside Triphosphate Pyrophosphohydrolase"/>
    <property type="match status" value="1"/>
</dbReference>
<comment type="similarity">
    <text evidence="3">Belongs to the Nudix hydrolase family.</text>
</comment>
<dbReference type="InterPro" id="IPR015797">
    <property type="entry name" value="NUDIX_hydrolase-like_dom_sf"/>
</dbReference>
<dbReference type="InterPro" id="IPR020476">
    <property type="entry name" value="Nudix_hydrolase"/>
</dbReference>
<dbReference type="InterPro" id="IPR000086">
    <property type="entry name" value="NUDIX_hydrolase_dom"/>
</dbReference>
<dbReference type="PRINTS" id="PR00502">
    <property type="entry name" value="NUDIXFAMILY"/>
</dbReference>
<dbReference type="CDD" id="cd04677">
    <property type="entry name" value="NUDIX_Hydrolase"/>
    <property type="match status" value="1"/>
</dbReference>
<dbReference type="Proteomes" id="UP000275836">
    <property type="component" value="Unassembled WGS sequence"/>
</dbReference>
<dbReference type="PANTHER" id="PTHR43046:SF2">
    <property type="entry name" value="8-OXO-DGTP DIPHOSPHATASE-RELATED"/>
    <property type="match status" value="1"/>
</dbReference>
<name>A0A3P2RHK0_WEIVI</name>
<reference evidence="5 6" key="1">
    <citation type="submission" date="2018-10" db="EMBL/GenBank/DDBJ databases">
        <title>Draft genome sequence of Weissella viridescens UCO-SMC3.</title>
        <authorList>
            <person name="Garcia-Cancino A."/>
            <person name="Espinoza-Monje M."/>
            <person name="Albarracin L."/>
            <person name="Garcia-Castillo V."/>
            <person name="Campos-Martin J."/>
            <person name="Nakano Y."/>
            <person name="Guitierrez-Zamorano C."/>
            <person name="Ikeda-Ohtsubo W."/>
            <person name="Morita H."/>
            <person name="Kitazawa H."/>
            <person name="Villena J."/>
        </authorList>
    </citation>
    <scope>NUCLEOTIDE SEQUENCE [LARGE SCALE GENOMIC DNA]</scope>
    <source>
        <strain evidence="5 6">UCO-SMC3</strain>
    </source>
</reference>
<dbReference type="InterPro" id="IPR020084">
    <property type="entry name" value="NUDIX_hydrolase_CS"/>
</dbReference>
<dbReference type="GO" id="GO:0016787">
    <property type="term" value="F:hydrolase activity"/>
    <property type="evidence" value="ECO:0007669"/>
    <property type="project" value="UniProtKB-KW"/>
</dbReference>
<accession>A0A3P2RHK0</accession>
<dbReference type="PROSITE" id="PS51462">
    <property type="entry name" value="NUDIX"/>
    <property type="match status" value="1"/>
</dbReference>
<comment type="caution">
    <text evidence="5">The sequence shown here is derived from an EMBL/GenBank/DDBJ whole genome shotgun (WGS) entry which is preliminary data.</text>
</comment>
<keyword evidence="2 3" id="KW-0378">Hydrolase</keyword>
<dbReference type="PROSITE" id="PS00893">
    <property type="entry name" value="NUDIX_BOX"/>
    <property type="match status" value="1"/>
</dbReference>
<feature type="domain" description="Nudix hydrolase" evidence="4">
    <location>
        <begin position="17"/>
        <end position="147"/>
    </location>
</feature>
<evidence type="ECO:0000256" key="1">
    <source>
        <dbReference type="ARBA" id="ARBA00001946"/>
    </source>
</evidence>
<dbReference type="EMBL" id="RHGY01000001">
    <property type="protein sequence ID" value="RRG18891.1"/>
    <property type="molecule type" value="Genomic_DNA"/>
</dbReference>
<dbReference type="PANTHER" id="PTHR43046">
    <property type="entry name" value="GDP-MANNOSE MANNOSYL HYDROLASE"/>
    <property type="match status" value="1"/>
</dbReference>
<organism evidence="5 6">
    <name type="scientific">Weissella viridescens</name>
    <name type="common">Lactobacillus viridescens</name>
    <dbReference type="NCBI Taxonomy" id="1629"/>
    <lineage>
        <taxon>Bacteria</taxon>
        <taxon>Bacillati</taxon>
        <taxon>Bacillota</taxon>
        <taxon>Bacilli</taxon>
        <taxon>Lactobacillales</taxon>
        <taxon>Lactobacillaceae</taxon>
        <taxon>Weissella</taxon>
    </lineage>
</organism>
<proteinExistence type="inferred from homology"/>
<dbReference type="SUPFAM" id="SSF55811">
    <property type="entry name" value="Nudix"/>
    <property type="match status" value="1"/>
</dbReference>
<evidence type="ECO:0000256" key="2">
    <source>
        <dbReference type="ARBA" id="ARBA00022801"/>
    </source>
</evidence>
<dbReference type="Pfam" id="PF00293">
    <property type="entry name" value="NUDIX"/>
    <property type="match status" value="1"/>
</dbReference>
<dbReference type="OrthoDB" id="9787476at2"/>
<evidence type="ECO:0000259" key="4">
    <source>
        <dbReference type="PROSITE" id="PS51462"/>
    </source>
</evidence>
<evidence type="ECO:0000313" key="5">
    <source>
        <dbReference type="EMBL" id="RRG18891.1"/>
    </source>
</evidence>